<sequence>MNQNFFEPNPCYEPNYSSFDQYHSSQSSVTSQLPQRSNEDVWLEMEKLIKNNRILLNNNDFPHEETSMEVLLAKERIFKLIQAWDEKQIESWSFLELLPNFLNDSRTIEQSANLAVQQKQGEQADNEEVVLSIAWERISNIKYVFIKPEEIPELMCKLLEDVTNIRVELAVYINSPSWNRPTFFDNDEEDSILYKKYLKKSSDAITPILPIEEPEYSLSMGYEHLSTILEIKSDEVIQSSAKNLLPIPSEYEVTSDDESECEVLIKDDSSPVFTTFSNPIFDCNDDFMSRDDESLPEEDVSIEEFKVYSNPLFDDEEIISTKIDPHYFNAESNLIESLLNRDTLIDSYPKFDFLLKEFFGELAYIDPILPGIEEADFELEEEIHLVENLLYDNSSQRPPKELNVEIADTIVESLSPSPIPEIPELMCKLLEDVTNIRVELAVYINSPSWNRPTFFDNDEEDSILYKKYLKKSSDAITPILPIEEPEYSLSMGYEHLSTILEIKSDEVIQSSAKNLLPIPSEYEVTSDDESECEVLIKDDSSPVFTTFSNPIFDCNDDFMSRDDESLPEEDVSIEEFKVYSNPLFDDEEINSDEIDPHCFNAESDFVESLSNCDTLIESSPKFDFLEEFSSALMPTSIAGEECIRREHAEYISLMKRLFIINPCPRLLENFHANTIIETLPTSPIPLKDSDSQREEIDIFTGTDDLLPPSIENDNYDSEGDINVLEELLVDDSISLPENESSDFDHQDDPLFPRPPPEPSDVEFLFDLEPNSGEVITVVINNIVKLNEDECFDPGGDMKDYKPSSNDMLENKKKKEMDKHGVPPMKLFVFGH</sequence>
<accession>A0A6L2JY03</accession>
<dbReference type="EMBL" id="BKCJ010001460">
    <property type="protein sequence ID" value="GEU41609.1"/>
    <property type="molecule type" value="Genomic_DNA"/>
</dbReference>
<dbReference type="AlphaFoldDB" id="A0A6L2JY03"/>
<name>A0A6L2JY03_TANCI</name>
<organism evidence="2">
    <name type="scientific">Tanacetum cinerariifolium</name>
    <name type="common">Dalmatian daisy</name>
    <name type="synonym">Chrysanthemum cinerariifolium</name>
    <dbReference type="NCBI Taxonomy" id="118510"/>
    <lineage>
        <taxon>Eukaryota</taxon>
        <taxon>Viridiplantae</taxon>
        <taxon>Streptophyta</taxon>
        <taxon>Embryophyta</taxon>
        <taxon>Tracheophyta</taxon>
        <taxon>Spermatophyta</taxon>
        <taxon>Magnoliopsida</taxon>
        <taxon>eudicotyledons</taxon>
        <taxon>Gunneridae</taxon>
        <taxon>Pentapetalae</taxon>
        <taxon>asterids</taxon>
        <taxon>campanulids</taxon>
        <taxon>Asterales</taxon>
        <taxon>Asteraceae</taxon>
        <taxon>Asteroideae</taxon>
        <taxon>Anthemideae</taxon>
        <taxon>Anthemidinae</taxon>
        <taxon>Tanacetum</taxon>
    </lineage>
</organism>
<evidence type="ECO:0000313" key="2">
    <source>
        <dbReference type="EMBL" id="GEU41609.1"/>
    </source>
</evidence>
<evidence type="ECO:0008006" key="3">
    <source>
        <dbReference type="Google" id="ProtNLM"/>
    </source>
</evidence>
<evidence type="ECO:0000256" key="1">
    <source>
        <dbReference type="SAM" id="MobiDB-lite"/>
    </source>
</evidence>
<gene>
    <name evidence="2" type="ORF">Tci_013587</name>
</gene>
<reference evidence="2" key="1">
    <citation type="journal article" date="2019" name="Sci. Rep.">
        <title>Draft genome of Tanacetum cinerariifolium, the natural source of mosquito coil.</title>
        <authorList>
            <person name="Yamashiro T."/>
            <person name="Shiraishi A."/>
            <person name="Satake H."/>
            <person name="Nakayama K."/>
        </authorList>
    </citation>
    <scope>NUCLEOTIDE SEQUENCE</scope>
</reference>
<feature type="region of interest" description="Disordered" evidence="1">
    <location>
        <begin position="735"/>
        <end position="755"/>
    </location>
</feature>
<comment type="caution">
    <text evidence="2">The sequence shown here is derived from an EMBL/GenBank/DDBJ whole genome shotgun (WGS) entry which is preliminary data.</text>
</comment>
<protein>
    <recommendedName>
        <fullName evidence="3">Reverse transcriptase domain-containing protein</fullName>
    </recommendedName>
</protein>
<feature type="compositionally biased region" description="Basic and acidic residues" evidence="1">
    <location>
        <begin position="808"/>
        <end position="817"/>
    </location>
</feature>
<feature type="region of interest" description="Disordered" evidence="1">
    <location>
        <begin position="794"/>
        <end position="817"/>
    </location>
</feature>
<proteinExistence type="predicted"/>